<proteinExistence type="inferred from homology"/>
<sequence>MSSPLNITIIGAGLAGLAAARFLRSNNSNHKITVLEQSPGGHEVGAALSLGPTAIRLIEPYGFDRQRCRALKAVGSRTFGPGGEQIHHQDMTEFSVHNPADWLMMHRADLWDELLRLATSPALETGGDAGQVGQPVEVRYGVEVVRVDVENGDVMLAGGEILRSDLVVGTSAFRFMLPTSLIRTIHSDWDALDQARPVTLDVYIAFDQSERSIVLYPCRDHELINFVCIAPDSMLGKQTTESWTAEGDRADLLRCFSDFGPFMTALLEKAENVKLWQLRDQDPLPTYVKGRTVLIGDAAHAMTPHQGQGGTQSIEDAEAFTLFAKPDIDRASIPDILRLFDTVRRTRASKIQNITRESRARESAEDLYKHNLYTWTYPGVAECVRKLRAHN</sequence>
<dbReference type="Proteomes" id="UP001274830">
    <property type="component" value="Unassembled WGS sequence"/>
</dbReference>
<gene>
    <name evidence="7" type="ORF">LTR78_010197</name>
</gene>
<dbReference type="EMBL" id="JAUTXT010000067">
    <property type="protein sequence ID" value="KAK3669946.1"/>
    <property type="molecule type" value="Genomic_DNA"/>
</dbReference>
<keyword evidence="8" id="KW-1185">Reference proteome</keyword>
<keyword evidence="5" id="KW-0503">Monooxygenase</keyword>
<keyword evidence="2" id="KW-0285">Flavoprotein</keyword>
<dbReference type="Gene3D" id="3.50.50.60">
    <property type="entry name" value="FAD/NAD(P)-binding domain"/>
    <property type="match status" value="1"/>
</dbReference>
<keyword evidence="3" id="KW-0274">FAD</keyword>
<dbReference type="InterPro" id="IPR002938">
    <property type="entry name" value="FAD-bd"/>
</dbReference>
<evidence type="ECO:0000256" key="1">
    <source>
        <dbReference type="ARBA" id="ARBA00007992"/>
    </source>
</evidence>
<evidence type="ECO:0000313" key="8">
    <source>
        <dbReference type="Proteomes" id="UP001274830"/>
    </source>
</evidence>
<dbReference type="PANTHER" id="PTHR13789:SF314">
    <property type="entry name" value="FAD-BINDING DOMAIN-CONTAINING PROTEIN"/>
    <property type="match status" value="1"/>
</dbReference>
<name>A0AAE0TSJ9_9PEZI</name>
<evidence type="ECO:0000256" key="5">
    <source>
        <dbReference type="ARBA" id="ARBA00023033"/>
    </source>
</evidence>
<dbReference type="SUPFAM" id="SSF54373">
    <property type="entry name" value="FAD-linked reductases, C-terminal domain"/>
    <property type="match status" value="1"/>
</dbReference>
<dbReference type="AlphaFoldDB" id="A0AAE0TSJ9"/>
<dbReference type="Pfam" id="PF01494">
    <property type="entry name" value="FAD_binding_3"/>
    <property type="match status" value="1"/>
</dbReference>
<dbReference type="SUPFAM" id="SSF51905">
    <property type="entry name" value="FAD/NAD(P)-binding domain"/>
    <property type="match status" value="1"/>
</dbReference>
<dbReference type="InterPro" id="IPR050493">
    <property type="entry name" value="FAD-dep_Monooxygenase_BioMet"/>
</dbReference>
<evidence type="ECO:0000259" key="6">
    <source>
        <dbReference type="Pfam" id="PF01494"/>
    </source>
</evidence>
<evidence type="ECO:0000256" key="2">
    <source>
        <dbReference type="ARBA" id="ARBA00022630"/>
    </source>
</evidence>
<reference evidence="7" key="1">
    <citation type="submission" date="2023-07" db="EMBL/GenBank/DDBJ databases">
        <title>Black Yeasts Isolated from many extreme environments.</title>
        <authorList>
            <person name="Coleine C."/>
            <person name="Stajich J.E."/>
            <person name="Selbmann L."/>
        </authorList>
    </citation>
    <scope>NUCLEOTIDE SEQUENCE</scope>
    <source>
        <strain evidence="7">CCFEE 5485</strain>
    </source>
</reference>
<feature type="domain" description="FAD-binding" evidence="6">
    <location>
        <begin position="7"/>
        <end position="318"/>
    </location>
</feature>
<evidence type="ECO:0000313" key="7">
    <source>
        <dbReference type="EMBL" id="KAK3669946.1"/>
    </source>
</evidence>
<evidence type="ECO:0000256" key="4">
    <source>
        <dbReference type="ARBA" id="ARBA00023002"/>
    </source>
</evidence>
<dbReference type="InterPro" id="IPR036188">
    <property type="entry name" value="FAD/NAD-bd_sf"/>
</dbReference>
<protein>
    <recommendedName>
        <fullName evidence="6">FAD-binding domain-containing protein</fullName>
    </recommendedName>
</protein>
<dbReference type="GO" id="GO:0004497">
    <property type="term" value="F:monooxygenase activity"/>
    <property type="evidence" value="ECO:0007669"/>
    <property type="project" value="UniProtKB-KW"/>
</dbReference>
<accession>A0AAE0TSJ9</accession>
<comment type="similarity">
    <text evidence="1">Belongs to the paxM FAD-dependent monooxygenase family.</text>
</comment>
<dbReference type="GO" id="GO:0071949">
    <property type="term" value="F:FAD binding"/>
    <property type="evidence" value="ECO:0007669"/>
    <property type="project" value="InterPro"/>
</dbReference>
<comment type="caution">
    <text evidence="7">The sequence shown here is derived from an EMBL/GenBank/DDBJ whole genome shotgun (WGS) entry which is preliminary data.</text>
</comment>
<dbReference type="PANTHER" id="PTHR13789">
    <property type="entry name" value="MONOOXYGENASE"/>
    <property type="match status" value="1"/>
</dbReference>
<dbReference type="PRINTS" id="PR00420">
    <property type="entry name" value="RNGMNOXGNASE"/>
</dbReference>
<keyword evidence="4" id="KW-0560">Oxidoreductase</keyword>
<organism evidence="7 8">
    <name type="scientific">Recurvomyces mirabilis</name>
    <dbReference type="NCBI Taxonomy" id="574656"/>
    <lineage>
        <taxon>Eukaryota</taxon>
        <taxon>Fungi</taxon>
        <taxon>Dikarya</taxon>
        <taxon>Ascomycota</taxon>
        <taxon>Pezizomycotina</taxon>
        <taxon>Dothideomycetes</taxon>
        <taxon>Dothideomycetidae</taxon>
        <taxon>Mycosphaerellales</taxon>
        <taxon>Teratosphaeriaceae</taxon>
        <taxon>Recurvomyces</taxon>
    </lineage>
</organism>
<evidence type="ECO:0000256" key="3">
    <source>
        <dbReference type="ARBA" id="ARBA00022827"/>
    </source>
</evidence>